<sequence length="360" mass="39928">METLSPSLCTTTLASISKKLPIKASIFKLYNPKKNKNHIKTQSLSSSLISCVSLSTKATTTSTSTPLTSTKTNNHWIVLMETPPKGVNSKPEIIDYYVKTLERALGSEIDAQMCIYDACYDTHFGFCCDIDEDASLELARLPGVLSVRPDPDYNSVEKDYSSGVKLSTLSNPQIGSKLLFPSGNTKHWLVRIDKPGVGVVTKAQMVDYYAQILTKVMGYEKDAQMCIYHVSWQSNFGFCCELDEECAQELAGVPGVLSVLPDKDFESENKDYRGLSFYTSEKTLRAAFEGFGELVEVKIIMDKISKRSKGYAFVKYTTEEAASSALKEMNGKIINGWMIVVDVAKSNPPRYSRGRPRQAA</sequence>
<keyword evidence="3" id="KW-0694">RNA-binding</keyword>
<evidence type="ECO:0000313" key="6">
    <source>
        <dbReference type="Proteomes" id="UP000006729"/>
    </source>
</evidence>
<dbReference type="PANTHER" id="PTHR31346:SF11">
    <property type="entry name" value="ORGANELLE RRM DOMAIN-CONTAINING PROTEIN 1, CHLOROPLASTIC"/>
    <property type="match status" value="1"/>
</dbReference>
<keyword evidence="6" id="KW-1185">Reference proteome</keyword>
<dbReference type="EMBL" id="CM009299">
    <property type="protein sequence ID" value="RQO97160.1"/>
    <property type="molecule type" value="Genomic_DNA"/>
</dbReference>
<evidence type="ECO:0000256" key="3">
    <source>
        <dbReference type="PROSITE-ProRule" id="PRU00176"/>
    </source>
</evidence>
<dbReference type="SUPFAM" id="SSF54928">
    <property type="entry name" value="RNA-binding domain, RBD"/>
    <property type="match status" value="1"/>
</dbReference>
<dbReference type="Gene3D" id="3.30.70.80">
    <property type="entry name" value="Peptidase S8 propeptide/proteinase inhibitor I9"/>
    <property type="match status" value="2"/>
</dbReference>
<dbReference type="PROSITE" id="PS50102">
    <property type="entry name" value="RRM"/>
    <property type="match status" value="1"/>
</dbReference>
<keyword evidence="1" id="KW-0507">mRNA processing</keyword>
<evidence type="ECO:0000256" key="1">
    <source>
        <dbReference type="ARBA" id="ARBA00022664"/>
    </source>
</evidence>
<evidence type="ECO:0000256" key="2">
    <source>
        <dbReference type="ARBA" id="ARBA00022946"/>
    </source>
</evidence>
<dbReference type="GO" id="GO:0006397">
    <property type="term" value="P:mRNA processing"/>
    <property type="evidence" value="ECO:0007669"/>
    <property type="project" value="UniProtKB-KW"/>
</dbReference>
<keyword evidence="2" id="KW-0809">Transit peptide</keyword>
<dbReference type="InterPro" id="IPR035979">
    <property type="entry name" value="RBD_domain_sf"/>
</dbReference>
<dbReference type="Gramene" id="Potri.010G237200.2.v4.1">
    <property type="protein sequence ID" value="Potri.010G237200.2.v4.1"/>
    <property type="gene ID" value="Potri.010G237200.v4.1"/>
</dbReference>
<dbReference type="InterPro" id="IPR054059">
    <property type="entry name" value="MORF/ORRM1/DAG-like_MORF"/>
</dbReference>
<dbReference type="SMART" id="SM00360">
    <property type="entry name" value="RRM"/>
    <property type="match status" value="1"/>
</dbReference>
<proteinExistence type="predicted"/>
<dbReference type="GO" id="GO:0003723">
    <property type="term" value="F:RNA binding"/>
    <property type="evidence" value="ECO:0007669"/>
    <property type="project" value="UniProtKB-UniRule"/>
</dbReference>
<dbReference type="PANTHER" id="PTHR31346">
    <property type="entry name" value="MULTIPLE ORGANELLAR RNA EDITING FACTOR 2, CHLOROPLASTIC-RELATED-RELATED"/>
    <property type="match status" value="1"/>
</dbReference>
<name>A0A3N7FTS5_POPTR</name>
<evidence type="ECO:0000313" key="5">
    <source>
        <dbReference type="EMBL" id="RQO97160.1"/>
    </source>
</evidence>
<dbReference type="GO" id="GO:0016554">
    <property type="term" value="P:cytidine to uridine editing"/>
    <property type="evidence" value="ECO:0007669"/>
    <property type="project" value="InterPro"/>
</dbReference>
<dbReference type="SMR" id="A0A3N7FTS5"/>
<dbReference type="InterPro" id="IPR012677">
    <property type="entry name" value="Nucleotide-bd_a/b_plait_sf"/>
</dbReference>
<feature type="domain" description="RRM" evidence="4">
    <location>
        <begin position="274"/>
        <end position="346"/>
    </location>
</feature>
<dbReference type="AlphaFoldDB" id="A0A3N7FTS5"/>
<dbReference type="InterPro" id="IPR037045">
    <property type="entry name" value="S8pro/Inhibitor_I9_sf"/>
</dbReference>
<dbReference type="Pfam" id="PF21864">
    <property type="entry name" value="MORF_dom"/>
    <property type="match status" value="2"/>
</dbReference>
<evidence type="ECO:0000259" key="4">
    <source>
        <dbReference type="PROSITE" id="PS50102"/>
    </source>
</evidence>
<dbReference type="InterPro" id="IPR039206">
    <property type="entry name" value="MORF/ORRM1/DAG-like"/>
</dbReference>
<accession>A0A3N7FTS5</accession>
<reference evidence="5 6" key="1">
    <citation type="journal article" date="2006" name="Science">
        <title>The genome of black cottonwood, Populus trichocarpa (Torr. &amp; Gray).</title>
        <authorList>
            <person name="Tuskan G.A."/>
            <person name="Difazio S."/>
            <person name="Jansson S."/>
            <person name="Bohlmann J."/>
            <person name="Grigoriev I."/>
            <person name="Hellsten U."/>
            <person name="Putnam N."/>
            <person name="Ralph S."/>
            <person name="Rombauts S."/>
            <person name="Salamov A."/>
            <person name="Schein J."/>
            <person name="Sterck L."/>
            <person name="Aerts A."/>
            <person name="Bhalerao R.R."/>
            <person name="Bhalerao R.P."/>
            <person name="Blaudez D."/>
            <person name="Boerjan W."/>
            <person name="Brun A."/>
            <person name="Brunner A."/>
            <person name="Busov V."/>
            <person name="Campbell M."/>
            <person name="Carlson J."/>
            <person name="Chalot M."/>
            <person name="Chapman J."/>
            <person name="Chen G.L."/>
            <person name="Cooper D."/>
            <person name="Coutinho P.M."/>
            <person name="Couturier J."/>
            <person name="Covert S."/>
            <person name="Cronk Q."/>
            <person name="Cunningham R."/>
            <person name="Davis J."/>
            <person name="Degroeve S."/>
            <person name="Dejardin A."/>
            <person name="Depamphilis C."/>
            <person name="Detter J."/>
            <person name="Dirks B."/>
            <person name="Dubchak I."/>
            <person name="Duplessis S."/>
            <person name="Ehlting J."/>
            <person name="Ellis B."/>
            <person name="Gendler K."/>
            <person name="Goodstein D."/>
            <person name="Gribskov M."/>
            <person name="Grimwood J."/>
            <person name="Groover A."/>
            <person name="Gunter L."/>
            <person name="Hamberger B."/>
            <person name="Heinze B."/>
            <person name="Helariutta Y."/>
            <person name="Henrissat B."/>
            <person name="Holligan D."/>
            <person name="Holt R."/>
            <person name="Huang W."/>
            <person name="Islam-Faridi N."/>
            <person name="Jones S."/>
            <person name="Jones-Rhoades M."/>
            <person name="Jorgensen R."/>
            <person name="Joshi C."/>
            <person name="Kangasjarvi J."/>
            <person name="Karlsson J."/>
            <person name="Kelleher C."/>
            <person name="Kirkpatrick R."/>
            <person name="Kirst M."/>
            <person name="Kohler A."/>
            <person name="Kalluri U."/>
            <person name="Larimer F."/>
            <person name="Leebens-Mack J."/>
            <person name="Leple J.C."/>
            <person name="Locascio P."/>
            <person name="Lou Y."/>
            <person name="Lucas S."/>
            <person name="Martin F."/>
            <person name="Montanini B."/>
            <person name="Napoli C."/>
            <person name="Nelson D.R."/>
            <person name="Nelson C."/>
            <person name="Nieminen K."/>
            <person name="Nilsson O."/>
            <person name="Pereda V."/>
            <person name="Peter G."/>
            <person name="Philippe R."/>
            <person name="Pilate G."/>
            <person name="Poliakov A."/>
            <person name="Razumovskaya J."/>
            <person name="Richardson P."/>
            <person name="Rinaldi C."/>
            <person name="Ritland K."/>
            <person name="Rouze P."/>
            <person name="Ryaboy D."/>
            <person name="Schmutz J."/>
            <person name="Schrader J."/>
            <person name="Segerman B."/>
            <person name="Shin H."/>
            <person name="Siddiqui A."/>
            <person name="Sterky F."/>
            <person name="Terry A."/>
            <person name="Tsai C.J."/>
            <person name="Uberbacher E."/>
            <person name="Unneberg P."/>
            <person name="Vahala J."/>
            <person name="Wall K."/>
            <person name="Wessler S."/>
            <person name="Yang G."/>
            <person name="Yin T."/>
            <person name="Douglas C."/>
            <person name="Marra M."/>
            <person name="Sandberg G."/>
            <person name="Van de Peer Y."/>
            <person name="Rokhsar D."/>
        </authorList>
    </citation>
    <scope>NUCLEOTIDE SEQUENCE [LARGE SCALE GENOMIC DNA]</scope>
    <source>
        <strain evidence="6">cv. Nisqually</strain>
    </source>
</reference>
<organism evidence="5 6">
    <name type="scientific">Populus trichocarpa</name>
    <name type="common">Western balsam poplar</name>
    <name type="synonym">Populus balsamifera subsp. trichocarpa</name>
    <dbReference type="NCBI Taxonomy" id="3694"/>
    <lineage>
        <taxon>Eukaryota</taxon>
        <taxon>Viridiplantae</taxon>
        <taxon>Streptophyta</taxon>
        <taxon>Embryophyta</taxon>
        <taxon>Tracheophyta</taxon>
        <taxon>Spermatophyta</taxon>
        <taxon>Magnoliopsida</taxon>
        <taxon>eudicotyledons</taxon>
        <taxon>Gunneridae</taxon>
        <taxon>Pentapetalae</taxon>
        <taxon>rosids</taxon>
        <taxon>fabids</taxon>
        <taxon>Malpighiales</taxon>
        <taxon>Salicaceae</taxon>
        <taxon>Saliceae</taxon>
        <taxon>Populus</taxon>
    </lineage>
</organism>
<dbReference type="InterPro" id="IPR000504">
    <property type="entry name" value="RRM_dom"/>
</dbReference>
<dbReference type="Proteomes" id="UP000006729">
    <property type="component" value="Chromosome 10"/>
</dbReference>
<dbReference type="Gene3D" id="3.30.70.330">
    <property type="match status" value="1"/>
</dbReference>
<protein>
    <recommendedName>
        <fullName evidence="4">RRM domain-containing protein</fullName>
    </recommendedName>
</protein>
<gene>
    <name evidence="5" type="ORF">POPTR_010G237200</name>
</gene>